<protein>
    <submittedName>
        <fullName evidence="1">Asp23/Gls24 family envelope stress response protein</fullName>
    </submittedName>
</protein>
<evidence type="ECO:0000313" key="1">
    <source>
        <dbReference type="EMBL" id="MBJ7607877.1"/>
    </source>
</evidence>
<accession>A0A934KMK1</accession>
<sequence length="202" mass="21104">MAMNPNTPPTTHQAGAEHPLACGCSVEQVWDDMQAGHASAHAADCPHCLTARASLEQMAEATRLLIDEPVNPPSGLLDQIMNAVRADLARGDAIALPALSGTIDISASALAAVLRFAVDGVDGVRAHRCRIVVDPTVAHTVRVWMSVSLRYGSGEVTALDQARQRVGAALSARIGLVLDTLDFEVTDVWIADAPGAGSEGQP</sequence>
<evidence type="ECO:0000313" key="2">
    <source>
        <dbReference type="Proteomes" id="UP000614410"/>
    </source>
</evidence>
<organism evidence="1 2">
    <name type="scientific">Candidatus Amunia macphersoniae</name>
    <dbReference type="NCBI Taxonomy" id="3127014"/>
    <lineage>
        <taxon>Bacteria</taxon>
        <taxon>Bacillati</taxon>
        <taxon>Candidatus Dormiibacterota</taxon>
        <taxon>Candidatus Dormibacteria</taxon>
        <taxon>Candidatus Aeolococcales</taxon>
        <taxon>Candidatus Aeolococcaceae</taxon>
        <taxon>Candidatus Amunia</taxon>
    </lineage>
</organism>
<gene>
    <name evidence="1" type="ORF">JF887_00390</name>
</gene>
<dbReference type="EMBL" id="JAEKNN010000003">
    <property type="protein sequence ID" value="MBJ7607877.1"/>
    <property type="molecule type" value="Genomic_DNA"/>
</dbReference>
<name>A0A934KMK1_9BACT</name>
<proteinExistence type="predicted"/>
<dbReference type="Proteomes" id="UP000614410">
    <property type="component" value="Unassembled WGS sequence"/>
</dbReference>
<reference evidence="1 2" key="1">
    <citation type="submission" date="2020-10" db="EMBL/GenBank/DDBJ databases">
        <title>Ca. Dormibacterota MAGs.</title>
        <authorList>
            <person name="Montgomery K."/>
        </authorList>
    </citation>
    <scope>NUCLEOTIDE SEQUENCE [LARGE SCALE GENOMIC DNA]</scope>
    <source>
        <strain evidence="1">Mitchell_Peninsula_5</strain>
    </source>
</reference>
<dbReference type="AlphaFoldDB" id="A0A934KMK1"/>
<comment type="caution">
    <text evidence="1">The sequence shown here is derived from an EMBL/GenBank/DDBJ whole genome shotgun (WGS) entry which is preliminary data.</text>
</comment>